<proteinExistence type="predicted"/>
<organism evidence="3 4">
    <name type="scientific">Geodermatophilus siccatus</name>
    <dbReference type="NCBI Taxonomy" id="1137991"/>
    <lineage>
        <taxon>Bacteria</taxon>
        <taxon>Bacillati</taxon>
        <taxon>Actinomycetota</taxon>
        <taxon>Actinomycetes</taxon>
        <taxon>Geodermatophilales</taxon>
        <taxon>Geodermatophilaceae</taxon>
        <taxon>Geodermatophilus</taxon>
    </lineage>
</organism>
<keyword evidence="1" id="KW-0812">Transmembrane</keyword>
<protein>
    <submittedName>
        <fullName evidence="3">Putative membrane protein</fullName>
    </submittedName>
</protein>
<sequence>MSDPDVGVGGGRAPGERPLRASPRVVLVHTATFRQARQMVPVLIPVAALVGLDDGLLTVVVMAAVVTALSLVAAVLSWWRFGYADGPTAVVVTRGLLARSVRTVPNDRIRGVEVETPPLHRLLGLVRVRIDAAAGSVGVNEEELVVDGVTRAEGDRLRARLLARRPAGVPAPDGVQAPQPPVEEELSRFQPRWLLYAPLVGSYLVVPLAAVGTLFRLVQELPDAVVPDLAGPEPSPHLVVAGLVAAVPLLAVAAVVGAAVVNWGYRLVRRGGSLVAVRGLLTRRHTELEVDRIRGGTLSEGLGMRWVRAARVNALVTGLGQANRRGQLLPLGPRAEALRLLGRLVEDPGPLTGHPPAALRRRLVRALAAGLLVTAAGAWAAAALGWWWVPVVGVVLTVLGVPMGIGRYRALGHAAGPRSFTVRSGWLVREQAVLQRRAVVGWQVRQSVFQRRAGLATVVACVGAGSGGYAAVDVAAAEVPGFAAAASSGTWAGTLAP</sequence>
<feature type="transmembrane region" description="Helical" evidence="1">
    <location>
        <begin position="363"/>
        <end position="381"/>
    </location>
</feature>
<accession>A0A1G9Z664</accession>
<dbReference type="RefSeq" id="WP_245700627.1">
    <property type="nucleotide sequence ID" value="NZ_FNHE01000013.1"/>
</dbReference>
<reference evidence="4" key="1">
    <citation type="submission" date="2016-10" db="EMBL/GenBank/DDBJ databases">
        <authorList>
            <person name="Varghese N."/>
            <person name="Submissions S."/>
        </authorList>
    </citation>
    <scope>NUCLEOTIDE SEQUENCE [LARGE SCALE GENOMIC DNA]</scope>
    <source>
        <strain evidence="4">DSM 45419</strain>
    </source>
</reference>
<evidence type="ECO:0000313" key="4">
    <source>
        <dbReference type="Proteomes" id="UP000198680"/>
    </source>
</evidence>
<dbReference type="PIRSF" id="PIRSF026631">
    <property type="entry name" value="UCP026631"/>
    <property type="match status" value="1"/>
</dbReference>
<keyword evidence="1" id="KW-1133">Transmembrane helix</keyword>
<dbReference type="EMBL" id="FNHE01000013">
    <property type="protein sequence ID" value="SDN16677.1"/>
    <property type="molecule type" value="Genomic_DNA"/>
</dbReference>
<name>A0A1G9Z664_9ACTN</name>
<evidence type="ECO:0000259" key="2">
    <source>
        <dbReference type="Pfam" id="PF03703"/>
    </source>
</evidence>
<dbReference type="AlphaFoldDB" id="A0A1G9Z664"/>
<dbReference type="Proteomes" id="UP000198680">
    <property type="component" value="Unassembled WGS sequence"/>
</dbReference>
<keyword evidence="1" id="KW-0472">Membrane</keyword>
<feature type="transmembrane region" description="Helical" evidence="1">
    <location>
        <begin position="238"/>
        <end position="261"/>
    </location>
</feature>
<evidence type="ECO:0000313" key="3">
    <source>
        <dbReference type="EMBL" id="SDN16677.1"/>
    </source>
</evidence>
<dbReference type="InterPro" id="IPR014529">
    <property type="entry name" value="UCP026631"/>
</dbReference>
<feature type="domain" description="YdbS-like PH" evidence="2">
    <location>
        <begin position="78"/>
        <end position="159"/>
    </location>
</feature>
<dbReference type="PANTHER" id="PTHR34473">
    <property type="entry name" value="UPF0699 TRANSMEMBRANE PROTEIN YDBS"/>
    <property type="match status" value="1"/>
</dbReference>
<feature type="transmembrane region" description="Helical" evidence="1">
    <location>
        <begin position="387"/>
        <end position="405"/>
    </location>
</feature>
<feature type="transmembrane region" description="Helical" evidence="1">
    <location>
        <begin position="56"/>
        <end position="79"/>
    </location>
</feature>
<dbReference type="PANTHER" id="PTHR34473:SF2">
    <property type="entry name" value="UPF0699 TRANSMEMBRANE PROTEIN YDBT"/>
    <property type="match status" value="1"/>
</dbReference>
<keyword evidence="4" id="KW-1185">Reference proteome</keyword>
<gene>
    <name evidence="3" type="ORF">SAMN05660642_04202</name>
</gene>
<dbReference type="STRING" id="1137991.SAMN05660642_04202"/>
<feature type="domain" description="YdbS-like PH" evidence="2">
    <location>
        <begin position="408"/>
        <end position="478"/>
    </location>
</feature>
<feature type="transmembrane region" description="Helical" evidence="1">
    <location>
        <begin position="193"/>
        <end position="218"/>
    </location>
</feature>
<dbReference type="InterPro" id="IPR005182">
    <property type="entry name" value="YdbS-like_PH"/>
</dbReference>
<dbReference type="Pfam" id="PF03703">
    <property type="entry name" value="bPH_2"/>
    <property type="match status" value="2"/>
</dbReference>
<evidence type="ECO:0000256" key="1">
    <source>
        <dbReference type="SAM" id="Phobius"/>
    </source>
</evidence>